<dbReference type="CDD" id="cd00293">
    <property type="entry name" value="USP-like"/>
    <property type="match status" value="1"/>
</dbReference>
<dbReference type="PANTHER" id="PTHR31964">
    <property type="entry name" value="ADENINE NUCLEOTIDE ALPHA HYDROLASES-LIKE SUPERFAMILY PROTEIN"/>
    <property type="match status" value="1"/>
</dbReference>
<feature type="domain" description="UspA" evidence="2">
    <location>
        <begin position="173"/>
        <end position="314"/>
    </location>
</feature>
<accession>A0A068NV21</accession>
<evidence type="ECO:0000256" key="1">
    <source>
        <dbReference type="ARBA" id="ARBA00008791"/>
    </source>
</evidence>
<name>A0A068NV21_FIMGI</name>
<dbReference type="InterPro" id="IPR006016">
    <property type="entry name" value="UspA"/>
</dbReference>
<gene>
    <name evidence="3" type="ORF">OP10G_3222</name>
</gene>
<dbReference type="Pfam" id="PF00582">
    <property type="entry name" value="Usp"/>
    <property type="match status" value="2"/>
</dbReference>
<dbReference type="PANTHER" id="PTHR31964:SF113">
    <property type="entry name" value="USPA DOMAIN-CONTAINING PROTEIN"/>
    <property type="match status" value="1"/>
</dbReference>
<dbReference type="KEGG" id="fgi:OP10G_3222"/>
<evidence type="ECO:0000313" key="4">
    <source>
        <dbReference type="Proteomes" id="UP000027982"/>
    </source>
</evidence>
<evidence type="ECO:0000259" key="2">
    <source>
        <dbReference type="Pfam" id="PF00582"/>
    </source>
</evidence>
<feature type="domain" description="UspA" evidence="2">
    <location>
        <begin position="25"/>
        <end position="162"/>
    </location>
</feature>
<dbReference type="InterPro" id="IPR014729">
    <property type="entry name" value="Rossmann-like_a/b/a_fold"/>
</dbReference>
<dbReference type="EMBL" id="CP007139">
    <property type="protein sequence ID" value="AIE86590.1"/>
    <property type="molecule type" value="Genomic_DNA"/>
</dbReference>
<dbReference type="SUPFAM" id="SSF52402">
    <property type="entry name" value="Adenine nucleotide alpha hydrolases-like"/>
    <property type="match status" value="2"/>
</dbReference>
<protein>
    <submittedName>
        <fullName evidence="3">Putative universal stress protein</fullName>
    </submittedName>
</protein>
<sequence>MQARPSLPQLQAESGERGGGKVKAVVGIDLNGAYKPAIKLLARFRFEKPESTLAHFVNPVPAYFPMDVVAAGQLQSDYVKALENAGRIALDASKDEACMRDLKPRCTLRFGPAATGLSDIADQTHSDIVAVGAGQGSLWSTSFLGSVSRGLAIGCHASILVSKGPIRDGAPLKVVLATDHSPESERWIRKFLSWHAKGISEIHVVTAYQISDHEAHILQANLPALGGMVDTWIEDHLQSLNDRLVAKLQAAGYVATSRVGAGTANDVIRQAMQDTQADVLVIGAQGHGFAERLFIGSCSMHQVVAEPYPVLVVRS</sequence>
<dbReference type="AlphaFoldDB" id="A0A068NV21"/>
<dbReference type="eggNOG" id="COG0589">
    <property type="taxonomic scope" value="Bacteria"/>
</dbReference>
<reference evidence="3 4" key="1">
    <citation type="journal article" date="2014" name="PLoS ONE">
        <title>The first complete genome sequence of the class fimbriimonadia in the phylum armatimonadetes.</title>
        <authorList>
            <person name="Hu Z.Y."/>
            <person name="Wang Y.Z."/>
            <person name="Im W.T."/>
            <person name="Wang S.Y."/>
            <person name="Zhao G.P."/>
            <person name="Zheng H.J."/>
            <person name="Quan Z.X."/>
        </authorList>
    </citation>
    <scope>NUCLEOTIDE SEQUENCE [LARGE SCALE GENOMIC DNA]</scope>
    <source>
        <strain evidence="3">Gsoil 348</strain>
    </source>
</reference>
<organism evidence="3 4">
    <name type="scientific">Fimbriimonas ginsengisoli Gsoil 348</name>
    <dbReference type="NCBI Taxonomy" id="661478"/>
    <lineage>
        <taxon>Bacteria</taxon>
        <taxon>Bacillati</taxon>
        <taxon>Armatimonadota</taxon>
        <taxon>Fimbriimonadia</taxon>
        <taxon>Fimbriimonadales</taxon>
        <taxon>Fimbriimonadaceae</taxon>
        <taxon>Fimbriimonas</taxon>
    </lineage>
</organism>
<dbReference type="HOGENOM" id="CLU_1000226_0_0_0"/>
<keyword evidence="4" id="KW-1185">Reference proteome</keyword>
<proteinExistence type="inferred from homology"/>
<dbReference type="Gene3D" id="3.40.50.620">
    <property type="entry name" value="HUPs"/>
    <property type="match status" value="2"/>
</dbReference>
<dbReference type="Proteomes" id="UP000027982">
    <property type="component" value="Chromosome"/>
</dbReference>
<dbReference type="STRING" id="661478.OP10G_3222"/>
<dbReference type="InterPro" id="IPR006015">
    <property type="entry name" value="Universal_stress_UspA"/>
</dbReference>
<dbReference type="PRINTS" id="PR01438">
    <property type="entry name" value="UNVRSLSTRESS"/>
</dbReference>
<comment type="similarity">
    <text evidence="1">Belongs to the universal stress protein A family.</text>
</comment>
<evidence type="ECO:0000313" key="3">
    <source>
        <dbReference type="EMBL" id="AIE86590.1"/>
    </source>
</evidence>